<dbReference type="Proteomes" id="UP000078200">
    <property type="component" value="Unassembled WGS sequence"/>
</dbReference>
<sequence>MGLMGVVQTTSDQLISDVAIQTMTNDDSDCDTEGKFLGFNKTDVINKNLLSGIDEPLGAPNRRIVDDTIEGEVELIDRTNGTETSSSVQLESPFNVASNSMFAVSGITIYLMVLSIMNENSYKRPMKSKYDIMPY</sequence>
<evidence type="ECO:0000256" key="1">
    <source>
        <dbReference type="SAM" id="Phobius"/>
    </source>
</evidence>
<evidence type="ECO:0000313" key="2">
    <source>
        <dbReference type="EnsemblMetazoa" id="GAUT025937-PA"/>
    </source>
</evidence>
<evidence type="ECO:0000313" key="3">
    <source>
        <dbReference type="Proteomes" id="UP000078200"/>
    </source>
</evidence>
<accession>A0A1A9V4U0</accession>
<dbReference type="AlphaFoldDB" id="A0A1A9V4U0"/>
<keyword evidence="1" id="KW-1133">Transmembrane helix</keyword>
<name>A0A1A9V4U0_GLOAU</name>
<keyword evidence="1" id="KW-0472">Membrane</keyword>
<dbReference type="EnsemblMetazoa" id="GAUT025937-RA">
    <property type="protein sequence ID" value="GAUT025937-PA"/>
    <property type="gene ID" value="GAUT025937"/>
</dbReference>
<keyword evidence="1" id="KW-0812">Transmembrane</keyword>
<organism evidence="2 3">
    <name type="scientific">Glossina austeni</name>
    <name type="common">Savannah tsetse fly</name>
    <dbReference type="NCBI Taxonomy" id="7395"/>
    <lineage>
        <taxon>Eukaryota</taxon>
        <taxon>Metazoa</taxon>
        <taxon>Ecdysozoa</taxon>
        <taxon>Arthropoda</taxon>
        <taxon>Hexapoda</taxon>
        <taxon>Insecta</taxon>
        <taxon>Pterygota</taxon>
        <taxon>Neoptera</taxon>
        <taxon>Endopterygota</taxon>
        <taxon>Diptera</taxon>
        <taxon>Brachycera</taxon>
        <taxon>Muscomorpha</taxon>
        <taxon>Hippoboscoidea</taxon>
        <taxon>Glossinidae</taxon>
        <taxon>Glossina</taxon>
    </lineage>
</organism>
<proteinExistence type="predicted"/>
<protein>
    <submittedName>
        <fullName evidence="2">Uncharacterized protein</fullName>
    </submittedName>
</protein>
<keyword evidence="3" id="KW-1185">Reference proteome</keyword>
<dbReference type="VEuPathDB" id="VectorBase:GAUT025937"/>
<reference evidence="2" key="1">
    <citation type="submission" date="2020-05" db="UniProtKB">
        <authorList>
            <consortium name="EnsemblMetazoa"/>
        </authorList>
    </citation>
    <scope>IDENTIFICATION</scope>
    <source>
        <strain evidence="2">TTRI</strain>
    </source>
</reference>
<feature type="transmembrane region" description="Helical" evidence="1">
    <location>
        <begin position="96"/>
        <end position="117"/>
    </location>
</feature>